<dbReference type="SUPFAM" id="SSF103088">
    <property type="entry name" value="OmpA-like"/>
    <property type="match status" value="1"/>
</dbReference>
<dbReference type="OrthoDB" id="345640at2"/>
<dbReference type="InterPro" id="IPR017732">
    <property type="entry name" value="T4/T6SS_DotU"/>
</dbReference>
<sequence>MDETIVKPTPGRKKSPSLSAVTAVESDNTVLLTQMIKEEKESSVIAYGSNVLLAEANIIFSLLGQIRSTALHSDVKQLREAFVQKMRDYENRLRLRSADPREIDIARYCLCCAIDEAVLNTVWGSQSVWVDNSLLSTFYSNTQGGEEFFTHLEECLKHPQSSLDLLEVMYLCMSLGFKGHFRVKENGSEQHRALKIQVMDVLKHYERVPDSALCESTVKNILVGQQVTEKAPLWVLLSITAALLACIYMYLNFNLNEKSDVTFTNLINLLPDRAVSNHQDNYASSLAISEQIQRFLATEIEMGILRVEPLADRVRISFQSQDLFQSGSAEMVAHMRPVISKVARALEATTGKLLVIGHTDNNPIFTSKFPSNWHLSLARATSLTDHLMSSGTLKGRVIPEGWGDARPLASNETPEGRRMNRRVEIDLLISGQLMDGNN</sequence>
<keyword evidence="2" id="KW-0812">Transmembrane</keyword>
<dbReference type="InterPro" id="IPR038522">
    <property type="entry name" value="T4/T6SS_DotU_sf"/>
</dbReference>
<keyword evidence="1 2" id="KW-0472">Membrane</keyword>
<dbReference type="Gene3D" id="3.30.1330.60">
    <property type="entry name" value="OmpA-like domain"/>
    <property type="match status" value="1"/>
</dbReference>
<evidence type="ECO:0000313" key="5">
    <source>
        <dbReference type="Proteomes" id="UP000190834"/>
    </source>
</evidence>
<keyword evidence="2" id="KW-1133">Transmembrane helix</keyword>
<dbReference type="InterPro" id="IPR006665">
    <property type="entry name" value="OmpA-like"/>
</dbReference>
<gene>
    <name evidence="4" type="ORF">SAMN02745782_03044</name>
</gene>
<protein>
    <submittedName>
        <fullName evidence="4">Type VI secretion system protein ImpK</fullName>
    </submittedName>
</protein>
<evidence type="ECO:0000256" key="2">
    <source>
        <dbReference type="SAM" id="Phobius"/>
    </source>
</evidence>
<dbReference type="PANTHER" id="PTHR38033:SF1">
    <property type="entry name" value="DOTU FAMILY TYPE IV_VI SECRETION SYSTEM PROTEIN"/>
    <property type="match status" value="1"/>
</dbReference>
<dbReference type="Pfam" id="PF09850">
    <property type="entry name" value="DotU"/>
    <property type="match status" value="1"/>
</dbReference>
<dbReference type="RefSeq" id="WP_078927382.1">
    <property type="nucleotide sequence ID" value="NZ_FUXB01000019.1"/>
</dbReference>
<accession>A0A1T4S668</accession>
<dbReference type="Gene3D" id="1.25.40.590">
    <property type="entry name" value="Type IV / VI secretion system, DotU"/>
    <property type="match status" value="1"/>
</dbReference>
<dbReference type="GeneID" id="70582244"/>
<evidence type="ECO:0000256" key="1">
    <source>
        <dbReference type="PROSITE-ProRule" id="PRU00473"/>
    </source>
</evidence>
<organism evidence="4 5">
    <name type="scientific">Vibrio cincinnatiensis DSM 19608</name>
    <dbReference type="NCBI Taxonomy" id="1123491"/>
    <lineage>
        <taxon>Bacteria</taxon>
        <taxon>Pseudomonadati</taxon>
        <taxon>Pseudomonadota</taxon>
        <taxon>Gammaproteobacteria</taxon>
        <taxon>Vibrionales</taxon>
        <taxon>Vibrionaceae</taxon>
        <taxon>Vibrio</taxon>
    </lineage>
</organism>
<dbReference type="Proteomes" id="UP000190834">
    <property type="component" value="Unassembled WGS sequence"/>
</dbReference>
<dbReference type="NCBIfam" id="TIGR03350">
    <property type="entry name" value="type_VI_ompA"/>
    <property type="match status" value="1"/>
</dbReference>
<dbReference type="PANTHER" id="PTHR38033">
    <property type="entry name" value="MEMBRANE PROTEIN-RELATED"/>
    <property type="match status" value="1"/>
</dbReference>
<dbReference type="NCBIfam" id="TIGR03349">
    <property type="entry name" value="IV_VI_DotU"/>
    <property type="match status" value="1"/>
</dbReference>
<dbReference type="AlphaFoldDB" id="A0A1T4S668"/>
<dbReference type="CDD" id="cd07185">
    <property type="entry name" value="OmpA_C-like"/>
    <property type="match status" value="1"/>
</dbReference>
<name>A0A1T4S668_VIBCI</name>
<dbReference type="PROSITE" id="PS51123">
    <property type="entry name" value="OMPA_2"/>
    <property type="match status" value="1"/>
</dbReference>
<evidence type="ECO:0000313" key="4">
    <source>
        <dbReference type="EMBL" id="SKA23749.1"/>
    </source>
</evidence>
<reference evidence="5" key="1">
    <citation type="submission" date="2017-02" db="EMBL/GenBank/DDBJ databases">
        <authorList>
            <person name="Varghese N."/>
            <person name="Submissions S."/>
        </authorList>
    </citation>
    <scope>NUCLEOTIDE SEQUENCE [LARGE SCALE GENOMIC DNA]</scope>
    <source>
        <strain evidence="5">DSM 19608</strain>
    </source>
</reference>
<dbReference type="InterPro" id="IPR017733">
    <property type="entry name" value="OmpA-like_dom_proteobacteria"/>
</dbReference>
<dbReference type="NCBIfam" id="NF038228">
    <property type="entry name" value="IcmH_DotU_IVB"/>
    <property type="match status" value="1"/>
</dbReference>
<dbReference type="Pfam" id="PF00691">
    <property type="entry name" value="OmpA"/>
    <property type="match status" value="1"/>
</dbReference>
<dbReference type="EMBL" id="FUXB01000019">
    <property type="protein sequence ID" value="SKA23749.1"/>
    <property type="molecule type" value="Genomic_DNA"/>
</dbReference>
<feature type="domain" description="OmpA-like" evidence="3">
    <location>
        <begin position="311"/>
        <end position="431"/>
    </location>
</feature>
<feature type="transmembrane region" description="Helical" evidence="2">
    <location>
        <begin position="231"/>
        <end position="251"/>
    </location>
</feature>
<keyword evidence="5" id="KW-1185">Reference proteome</keyword>
<dbReference type="InterPro" id="IPR036737">
    <property type="entry name" value="OmpA-like_sf"/>
</dbReference>
<dbReference type="STRING" id="1123491.SAMN02745782_03044"/>
<proteinExistence type="predicted"/>
<dbReference type="GO" id="GO:0016020">
    <property type="term" value="C:membrane"/>
    <property type="evidence" value="ECO:0007669"/>
    <property type="project" value="UniProtKB-UniRule"/>
</dbReference>
<evidence type="ECO:0000259" key="3">
    <source>
        <dbReference type="PROSITE" id="PS51123"/>
    </source>
</evidence>